<comment type="caution">
    <text evidence="1">The sequence shown here is derived from an EMBL/GenBank/DDBJ whole genome shotgun (WGS) entry which is preliminary data.</text>
</comment>
<dbReference type="EMBL" id="JAIWYP010000004">
    <property type="protein sequence ID" value="KAH3835461.1"/>
    <property type="molecule type" value="Genomic_DNA"/>
</dbReference>
<dbReference type="AlphaFoldDB" id="A0A9D4K9G0"/>
<reference evidence="1" key="1">
    <citation type="journal article" date="2019" name="bioRxiv">
        <title>The Genome of the Zebra Mussel, Dreissena polymorpha: A Resource for Invasive Species Research.</title>
        <authorList>
            <person name="McCartney M.A."/>
            <person name="Auch B."/>
            <person name="Kono T."/>
            <person name="Mallez S."/>
            <person name="Zhang Y."/>
            <person name="Obille A."/>
            <person name="Becker A."/>
            <person name="Abrahante J.E."/>
            <person name="Garbe J."/>
            <person name="Badalamenti J.P."/>
            <person name="Herman A."/>
            <person name="Mangelson H."/>
            <person name="Liachko I."/>
            <person name="Sullivan S."/>
            <person name="Sone E.D."/>
            <person name="Koren S."/>
            <person name="Silverstein K.A.T."/>
            <person name="Beckman K.B."/>
            <person name="Gohl D.M."/>
        </authorList>
    </citation>
    <scope>NUCLEOTIDE SEQUENCE</scope>
    <source>
        <strain evidence="1">Duluth1</strain>
        <tissue evidence="1">Whole animal</tissue>
    </source>
</reference>
<gene>
    <name evidence="1" type="ORF">DPMN_108809</name>
</gene>
<sequence>MKLPTYHSFFSSIRRLLHTYYLPTAYQLFESPPDKKVWKAKLNSAVDQHTIATWHEEIQKKPSLRYINTDALSVGKSHHLYTYVRPNRIDILRAETNAKLLTGTYTLEANRAVFNQYAVNPCTLCNTEP</sequence>
<protein>
    <submittedName>
        <fullName evidence="1">Uncharacterized protein</fullName>
    </submittedName>
</protein>
<evidence type="ECO:0000313" key="1">
    <source>
        <dbReference type="EMBL" id="KAH3835461.1"/>
    </source>
</evidence>
<name>A0A9D4K9G0_DREPO</name>
<proteinExistence type="predicted"/>
<evidence type="ECO:0000313" key="2">
    <source>
        <dbReference type="Proteomes" id="UP000828390"/>
    </source>
</evidence>
<keyword evidence="2" id="KW-1185">Reference proteome</keyword>
<organism evidence="1 2">
    <name type="scientific">Dreissena polymorpha</name>
    <name type="common">Zebra mussel</name>
    <name type="synonym">Mytilus polymorpha</name>
    <dbReference type="NCBI Taxonomy" id="45954"/>
    <lineage>
        <taxon>Eukaryota</taxon>
        <taxon>Metazoa</taxon>
        <taxon>Spiralia</taxon>
        <taxon>Lophotrochozoa</taxon>
        <taxon>Mollusca</taxon>
        <taxon>Bivalvia</taxon>
        <taxon>Autobranchia</taxon>
        <taxon>Heteroconchia</taxon>
        <taxon>Euheterodonta</taxon>
        <taxon>Imparidentia</taxon>
        <taxon>Neoheterodontei</taxon>
        <taxon>Myida</taxon>
        <taxon>Dreissenoidea</taxon>
        <taxon>Dreissenidae</taxon>
        <taxon>Dreissena</taxon>
    </lineage>
</organism>
<dbReference type="Proteomes" id="UP000828390">
    <property type="component" value="Unassembled WGS sequence"/>
</dbReference>
<reference evidence="1" key="2">
    <citation type="submission" date="2020-11" db="EMBL/GenBank/DDBJ databases">
        <authorList>
            <person name="McCartney M.A."/>
            <person name="Auch B."/>
            <person name="Kono T."/>
            <person name="Mallez S."/>
            <person name="Becker A."/>
            <person name="Gohl D.M."/>
            <person name="Silverstein K.A.T."/>
            <person name="Koren S."/>
            <person name="Bechman K.B."/>
            <person name="Herman A."/>
            <person name="Abrahante J.E."/>
            <person name="Garbe J."/>
        </authorList>
    </citation>
    <scope>NUCLEOTIDE SEQUENCE</scope>
    <source>
        <strain evidence="1">Duluth1</strain>
        <tissue evidence="1">Whole animal</tissue>
    </source>
</reference>
<accession>A0A9D4K9G0</accession>